<dbReference type="InterPro" id="IPR000515">
    <property type="entry name" value="MetI-like"/>
</dbReference>
<dbReference type="RefSeq" id="WP_213516802.1">
    <property type="nucleotide sequence ID" value="NZ_BOSE01000005.1"/>
</dbReference>
<dbReference type="PANTHER" id="PTHR43744:SF9">
    <property type="entry name" value="POLYGALACTURONAN_RHAMNOGALACTURONAN TRANSPORT SYSTEM PERMEASE PROTEIN YTCP"/>
    <property type="match status" value="1"/>
</dbReference>
<accession>A0A920CUW7</accession>
<evidence type="ECO:0000256" key="2">
    <source>
        <dbReference type="ARBA" id="ARBA00022448"/>
    </source>
</evidence>
<dbReference type="EMBL" id="BOSE01000005">
    <property type="protein sequence ID" value="GIP17467.1"/>
    <property type="molecule type" value="Genomic_DNA"/>
</dbReference>
<keyword evidence="4 7" id="KW-0812">Transmembrane</keyword>
<comment type="caution">
    <text evidence="9">The sequence shown here is derived from an EMBL/GenBank/DDBJ whole genome shotgun (WGS) entry which is preliminary data.</text>
</comment>
<gene>
    <name evidence="9" type="primary">lplC_10</name>
    <name evidence="9" type="ORF">J40TS1_31090</name>
</gene>
<dbReference type="SUPFAM" id="SSF161098">
    <property type="entry name" value="MetI-like"/>
    <property type="match status" value="1"/>
</dbReference>
<keyword evidence="2 7" id="KW-0813">Transport</keyword>
<keyword evidence="10" id="KW-1185">Reference proteome</keyword>
<feature type="transmembrane region" description="Helical" evidence="7">
    <location>
        <begin position="12"/>
        <end position="33"/>
    </location>
</feature>
<dbReference type="InterPro" id="IPR035906">
    <property type="entry name" value="MetI-like_sf"/>
</dbReference>
<organism evidence="9 10">
    <name type="scientific">Paenibacillus montaniterrae</name>
    <dbReference type="NCBI Taxonomy" id="429341"/>
    <lineage>
        <taxon>Bacteria</taxon>
        <taxon>Bacillati</taxon>
        <taxon>Bacillota</taxon>
        <taxon>Bacilli</taxon>
        <taxon>Bacillales</taxon>
        <taxon>Paenibacillaceae</taxon>
        <taxon>Paenibacillus</taxon>
    </lineage>
</organism>
<feature type="transmembrane region" description="Helical" evidence="7">
    <location>
        <begin position="109"/>
        <end position="131"/>
    </location>
</feature>
<evidence type="ECO:0000313" key="10">
    <source>
        <dbReference type="Proteomes" id="UP000683139"/>
    </source>
</evidence>
<feature type="transmembrane region" description="Helical" evidence="7">
    <location>
        <begin position="73"/>
        <end position="97"/>
    </location>
</feature>
<feature type="transmembrane region" description="Helical" evidence="7">
    <location>
        <begin position="250"/>
        <end position="270"/>
    </location>
</feature>
<feature type="transmembrane region" description="Helical" evidence="7">
    <location>
        <begin position="143"/>
        <end position="161"/>
    </location>
</feature>
<comment type="subcellular location">
    <subcellularLocation>
        <location evidence="1 7">Cell membrane</location>
        <topology evidence="1 7">Multi-pass membrane protein</topology>
    </subcellularLocation>
</comment>
<keyword evidence="6 7" id="KW-0472">Membrane</keyword>
<dbReference type="Pfam" id="PF00528">
    <property type="entry name" value="BPD_transp_1"/>
    <property type="match status" value="1"/>
</dbReference>
<evidence type="ECO:0000256" key="3">
    <source>
        <dbReference type="ARBA" id="ARBA00022475"/>
    </source>
</evidence>
<name>A0A920CUW7_9BACL</name>
<comment type="similarity">
    <text evidence="7">Belongs to the binding-protein-dependent transport system permease family.</text>
</comment>
<evidence type="ECO:0000256" key="5">
    <source>
        <dbReference type="ARBA" id="ARBA00022989"/>
    </source>
</evidence>
<evidence type="ECO:0000256" key="4">
    <source>
        <dbReference type="ARBA" id="ARBA00022692"/>
    </source>
</evidence>
<reference evidence="9" key="1">
    <citation type="submission" date="2021-03" db="EMBL/GenBank/DDBJ databases">
        <title>Antimicrobial resistance genes in bacteria isolated from Japanese honey, and their potential for conferring macrolide and lincosamide resistance in the American foulbrood pathogen Paenibacillus larvae.</title>
        <authorList>
            <person name="Okamoto M."/>
            <person name="Kumagai M."/>
            <person name="Kanamori H."/>
            <person name="Takamatsu D."/>
        </authorList>
    </citation>
    <scope>NUCLEOTIDE SEQUENCE</scope>
    <source>
        <strain evidence="9">J40TS1</strain>
    </source>
</reference>
<dbReference type="Gene3D" id="1.10.3720.10">
    <property type="entry name" value="MetI-like"/>
    <property type="match status" value="1"/>
</dbReference>
<protein>
    <submittedName>
        <fullName evidence="9">Protein LplC</fullName>
    </submittedName>
</protein>
<evidence type="ECO:0000256" key="1">
    <source>
        <dbReference type="ARBA" id="ARBA00004651"/>
    </source>
</evidence>
<evidence type="ECO:0000313" key="9">
    <source>
        <dbReference type="EMBL" id="GIP17467.1"/>
    </source>
</evidence>
<dbReference type="AlphaFoldDB" id="A0A920CUW7"/>
<dbReference type="GO" id="GO:0055085">
    <property type="term" value="P:transmembrane transport"/>
    <property type="evidence" value="ECO:0007669"/>
    <property type="project" value="InterPro"/>
</dbReference>
<proteinExistence type="inferred from homology"/>
<feature type="domain" description="ABC transmembrane type-1" evidence="8">
    <location>
        <begin position="74"/>
        <end position="270"/>
    </location>
</feature>
<dbReference type="GO" id="GO:0005886">
    <property type="term" value="C:plasma membrane"/>
    <property type="evidence" value="ECO:0007669"/>
    <property type="project" value="UniProtKB-SubCell"/>
</dbReference>
<feature type="transmembrane region" description="Helical" evidence="7">
    <location>
        <begin position="182"/>
        <end position="204"/>
    </location>
</feature>
<keyword evidence="5 7" id="KW-1133">Transmembrane helix</keyword>
<evidence type="ECO:0000259" key="8">
    <source>
        <dbReference type="PROSITE" id="PS50928"/>
    </source>
</evidence>
<dbReference type="CDD" id="cd06261">
    <property type="entry name" value="TM_PBP2"/>
    <property type="match status" value="1"/>
</dbReference>
<evidence type="ECO:0000256" key="6">
    <source>
        <dbReference type="ARBA" id="ARBA00023136"/>
    </source>
</evidence>
<dbReference type="PROSITE" id="PS50928">
    <property type="entry name" value="ABC_TM1"/>
    <property type="match status" value="1"/>
</dbReference>
<keyword evidence="3" id="KW-1003">Cell membrane</keyword>
<dbReference type="PANTHER" id="PTHR43744">
    <property type="entry name" value="ABC TRANSPORTER PERMEASE PROTEIN MG189-RELATED-RELATED"/>
    <property type="match status" value="1"/>
</dbReference>
<sequence>MVRGVEDRVINGIVYTILFLAGLVAVFPLLYVVSVSLTPLSVVHKSGSFPIIPREITFSAYRTIWEYSGMVQAFGVTAMVTIVGTLLNMIITILLAYPLSRKKLPGRSSFLMMILITMLFSGGMVPTYLIVKSLGLLNTYWSLILPGLVGSFNVLIVKSFFEQLPEEIFESAKMDGAGEFRILAQMTVPLSTSVIATIGLFYAVGHWNDFFQAIMYITDRSMFPLQVVVREILMQSQQLENFEATTPAQTLKMAAVVMASLPVIVVYPFLQKYFTKGMLLGSIKG</sequence>
<evidence type="ECO:0000256" key="7">
    <source>
        <dbReference type="RuleBase" id="RU363032"/>
    </source>
</evidence>
<dbReference type="Proteomes" id="UP000683139">
    <property type="component" value="Unassembled WGS sequence"/>
</dbReference>